<dbReference type="Proteomes" id="UP001213042">
    <property type="component" value="Unassembled WGS sequence"/>
</dbReference>
<evidence type="ECO:0000313" key="1">
    <source>
        <dbReference type="EMBL" id="MDB8750638.1"/>
    </source>
</evidence>
<reference evidence="1" key="1">
    <citation type="submission" date="2023-01" db="EMBL/GenBank/DDBJ databases">
        <title>Human gut microbiome strain richness.</title>
        <authorList>
            <person name="Chen-Liaw A."/>
        </authorList>
    </citation>
    <scope>NUCLEOTIDE SEQUENCE</scope>
    <source>
        <strain evidence="1">D43st1_D9_D43t1_170807</strain>
    </source>
</reference>
<evidence type="ECO:0000313" key="2">
    <source>
        <dbReference type="Proteomes" id="UP001213042"/>
    </source>
</evidence>
<sequence>MKKFKKMIAEMIQKIAKHTAILACGAASHYGGYQTREPKNIYKR</sequence>
<evidence type="ECO:0008006" key="3">
    <source>
        <dbReference type="Google" id="ProtNLM"/>
    </source>
</evidence>
<dbReference type="EMBL" id="JAQMLU010000014">
    <property type="protein sequence ID" value="MDB8750638.1"/>
    <property type="molecule type" value="Genomic_DNA"/>
</dbReference>
<protein>
    <recommendedName>
        <fullName evidence="3">Cyclic lactone autoinducer peptide</fullName>
    </recommendedName>
</protein>
<dbReference type="AlphaFoldDB" id="A0AAW6EHZ7"/>
<dbReference type="RefSeq" id="WP_270760514.1">
    <property type="nucleotide sequence ID" value="NZ_JADMWL010000012.1"/>
</dbReference>
<organism evidence="1 2">
    <name type="scientific">Ruminococcus bicirculans</name>
    <name type="common">ex Wegman et al. 2014</name>
    <dbReference type="NCBI Taxonomy" id="1160721"/>
    <lineage>
        <taxon>Bacteria</taxon>
        <taxon>Bacillati</taxon>
        <taxon>Bacillota</taxon>
        <taxon>Clostridia</taxon>
        <taxon>Eubacteriales</taxon>
        <taxon>Oscillospiraceae</taxon>
        <taxon>Ruminococcus</taxon>
    </lineage>
</organism>
<name>A0AAW6EHZ7_9FIRM</name>
<accession>A0AAW6EHZ7</accession>
<proteinExistence type="predicted"/>
<gene>
    <name evidence="1" type="ORF">PNW00_09295</name>
</gene>
<comment type="caution">
    <text evidence="1">The sequence shown here is derived from an EMBL/GenBank/DDBJ whole genome shotgun (WGS) entry which is preliminary data.</text>
</comment>